<dbReference type="OrthoDB" id="9828071at2"/>
<evidence type="ECO:0000313" key="2">
    <source>
        <dbReference type="Proteomes" id="UP000095658"/>
    </source>
</evidence>
<dbReference type="AlphaFoldDB" id="A0A1E7DQL6"/>
<dbReference type="Proteomes" id="UP000095658">
    <property type="component" value="Unassembled WGS sequence"/>
</dbReference>
<dbReference type="EMBL" id="MAMP01000020">
    <property type="protein sequence ID" value="OES45386.1"/>
    <property type="molecule type" value="Genomic_DNA"/>
</dbReference>
<dbReference type="RefSeq" id="WP_069938267.1">
    <property type="nucleotide sequence ID" value="NZ_MAMP01000020.1"/>
</dbReference>
<keyword evidence="2" id="KW-1185">Reference proteome</keyword>
<name>A0A1E7DQL6_9BACI</name>
<protein>
    <submittedName>
        <fullName evidence="1">Uncharacterized protein</fullName>
    </submittedName>
</protein>
<dbReference type="STRING" id="1714016.BA724_05120"/>
<accession>A0A1E7DQL6</accession>
<organism evidence="1 2">
    <name type="scientific">Domibacillus iocasae</name>
    <dbReference type="NCBI Taxonomy" id="1714016"/>
    <lineage>
        <taxon>Bacteria</taxon>
        <taxon>Bacillati</taxon>
        <taxon>Bacillota</taxon>
        <taxon>Bacilli</taxon>
        <taxon>Bacillales</taxon>
        <taxon>Bacillaceae</taxon>
        <taxon>Domibacillus</taxon>
    </lineage>
</organism>
<gene>
    <name evidence="1" type="ORF">BA724_05120</name>
</gene>
<sequence>MSLIVQEPKAIYQIDGEVGLYYDLNIKKMGQAFWICMAAKSKIKKVVCIKAYFVQTVEEAEKEFITFSYAIEKVSSNMSEPLSLKEARVLAGISRIDMATIIGASLNRWIAIETLTAKQPMTAEEAICFSEATDYSLTDSPEVLRDENLTAHKK</sequence>
<comment type="caution">
    <text evidence="1">The sequence shown here is derived from an EMBL/GenBank/DDBJ whole genome shotgun (WGS) entry which is preliminary data.</text>
</comment>
<evidence type="ECO:0000313" key="1">
    <source>
        <dbReference type="EMBL" id="OES45386.1"/>
    </source>
</evidence>
<proteinExistence type="predicted"/>
<reference evidence="1 2" key="1">
    <citation type="submission" date="2016-06" db="EMBL/GenBank/DDBJ databases">
        <title>Domibacillus iocasae genome sequencing.</title>
        <authorList>
            <person name="Verma A."/>
            <person name="Pal Y."/>
            <person name="Ojha A.K."/>
            <person name="Krishnamurthi S."/>
        </authorList>
    </citation>
    <scope>NUCLEOTIDE SEQUENCE [LARGE SCALE GENOMIC DNA]</scope>
    <source>
        <strain evidence="1 2">DSM 29979</strain>
    </source>
</reference>